<dbReference type="InterPro" id="IPR050832">
    <property type="entry name" value="Bact_Acetyltransf"/>
</dbReference>
<reference evidence="4" key="1">
    <citation type="submission" date="2022-09" db="EMBL/GenBank/DDBJ databases">
        <title>Diverse halophilic archaea isolated from saline environments.</title>
        <authorList>
            <person name="Cui H.-L."/>
        </authorList>
    </citation>
    <scope>NUCLEOTIDE SEQUENCE</scope>
    <source>
        <strain evidence="4">ZS-35-S2</strain>
    </source>
</reference>
<keyword evidence="5" id="KW-1185">Reference proteome</keyword>
<dbReference type="Proteomes" id="UP001057580">
    <property type="component" value="Chromosome"/>
</dbReference>
<dbReference type="Pfam" id="PF19133">
    <property type="entry name" value="DUF5816"/>
    <property type="match status" value="1"/>
</dbReference>
<dbReference type="PANTHER" id="PTHR43877">
    <property type="entry name" value="AMINOALKYLPHOSPHONATE N-ACETYLTRANSFERASE-RELATED-RELATED"/>
    <property type="match status" value="1"/>
</dbReference>
<dbReference type="EMBL" id="CP104003">
    <property type="protein sequence ID" value="UWM55552.1"/>
    <property type="molecule type" value="Genomic_DNA"/>
</dbReference>
<evidence type="ECO:0000256" key="1">
    <source>
        <dbReference type="ARBA" id="ARBA00022679"/>
    </source>
</evidence>
<dbReference type="Pfam" id="PF00583">
    <property type="entry name" value="Acetyltransf_1"/>
    <property type="match status" value="1"/>
</dbReference>
<proteinExistence type="predicted"/>
<accession>A0A9E7R4S2</accession>
<protein>
    <submittedName>
        <fullName evidence="4">GNAT family N-acetyltransferase</fullName>
        <ecNumber evidence="4">2.3.1.-</ecNumber>
    </submittedName>
</protein>
<dbReference type="GeneID" id="74941661"/>
<dbReference type="AlphaFoldDB" id="A0A9E7R4S2"/>
<dbReference type="PROSITE" id="PS51186">
    <property type="entry name" value="GNAT"/>
    <property type="match status" value="1"/>
</dbReference>
<dbReference type="Gene3D" id="3.40.630.30">
    <property type="match status" value="1"/>
</dbReference>
<dbReference type="InterPro" id="IPR016181">
    <property type="entry name" value="Acyl_CoA_acyltransferase"/>
</dbReference>
<organism evidence="4 5">
    <name type="scientific">Salinirubellus salinus</name>
    <dbReference type="NCBI Taxonomy" id="1364945"/>
    <lineage>
        <taxon>Archaea</taxon>
        <taxon>Methanobacteriati</taxon>
        <taxon>Methanobacteriota</taxon>
        <taxon>Stenosarchaea group</taxon>
        <taxon>Halobacteria</taxon>
        <taxon>Halobacteriales</taxon>
        <taxon>Natronomonadaceae</taxon>
        <taxon>Salinirubellus</taxon>
    </lineage>
</organism>
<dbReference type="InterPro" id="IPR000182">
    <property type="entry name" value="GNAT_dom"/>
</dbReference>
<dbReference type="CDD" id="cd04301">
    <property type="entry name" value="NAT_SF"/>
    <property type="match status" value="1"/>
</dbReference>
<evidence type="ECO:0000259" key="3">
    <source>
        <dbReference type="PROSITE" id="PS51186"/>
    </source>
</evidence>
<dbReference type="RefSeq" id="WP_260594652.1">
    <property type="nucleotide sequence ID" value="NZ_CP104003.1"/>
</dbReference>
<evidence type="ECO:0000313" key="4">
    <source>
        <dbReference type="EMBL" id="UWM55552.1"/>
    </source>
</evidence>
<evidence type="ECO:0000313" key="5">
    <source>
        <dbReference type="Proteomes" id="UP001057580"/>
    </source>
</evidence>
<dbReference type="InterPro" id="IPR043854">
    <property type="entry name" value="DUF5816"/>
</dbReference>
<sequence length="242" mass="26981">MQVREATARDAGAVHGVAERSMEASYSLSPSAIEGAVANWYGEEAFAEKLEDEELLLLVVERDDEVVAFSESAVVNDRGDILWLHVDPMYRGEGIGDELYEETVTALSEMGAESVRGRVLADNAQGNDFYEHHGLEKAGEGRVDIDGEEYIENIYAEPTAEEELLPVTGPDGQELFVDHRDTDRGSKGEFQVVYSDEDRAERWGFFCSNCESLVTSMDTMGRMECDTCGNQRRPTRWDAAYL</sequence>
<feature type="domain" description="N-acetyltransferase" evidence="3">
    <location>
        <begin position="1"/>
        <end position="161"/>
    </location>
</feature>
<keyword evidence="1 4" id="KW-0808">Transferase</keyword>
<dbReference type="SUPFAM" id="SSF55729">
    <property type="entry name" value="Acyl-CoA N-acyltransferases (Nat)"/>
    <property type="match status" value="1"/>
</dbReference>
<gene>
    <name evidence="4" type="ORF">N0B31_04525</name>
</gene>
<keyword evidence="2 4" id="KW-0012">Acyltransferase</keyword>
<dbReference type="PANTHER" id="PTHR43877:SF1">
    <property type="entry name" value="ACETYLTRANSFERASE"/>
    <property type="match status" value="1"/>
</dbReference>
<dbReference type="GO" id="GO:0016747">
    <property type="term" value="F:acyltransferase activity, transferring groups other than amino-acyl groups"/>
    <property type="evidence" value="ECO:0007669"/>
    <property type="project" value="InterPro"/>
</dbReference>
<evidence type="ECO:0000256" key="2">
    <source>
        <dbReference type="ARBA" id="ARBA00023315"/>
    </source>
</evidence>
<dbReference type="EC" id="2.3.1.-" evidence="4"/>
<dbReference type="KEGG" id="ssai:N0B31_04525"/>
<name>A0A9E7R4S2_9EURY</name>